<proteinExistence type="predicted"/>
<dbReference type="SUPFAM" id="SSF54285">
    <property type="entry name" value="MoaD/ThiS"/>
    <property type="match status" value="1"/>
</dbReference>
<gene>
    <name evidence="1" type="ORF">RQX22_13060</name>
</gene>
<evidence type="ECO:0000313" key="1">
    <source>
        <dbReference type="EMBL" id="MDT9599884.1"/>
    </source>
</evidence>
<name>A0ABU3Q9T9_9SPHN</name>
<dbReference type="EMBL" id="JAVUPU010000006">
    <property type="protein sequence ID" value="MDT9599884.1"/>
    <property type="molecule type" value="Genomic_DNA"/>
</dbReference>
<dbReference type="Gene3D" id="3.10.20.30">
    <property type="match status" value="1"/>
</dbReference>
<dbReference type="RefSeq" id="WP_315726980.1">
    <property type="nucleotide sequence ID" value="NZ_JAVUPU010000006.1"/>
</dbReference>
<sequence>MKILFFGRLGDMVGRETHVEVPPETRTVADLRQLLAQLHPAASEDLSRPSLRACVNDLIVGENYVVADSETVEFFPPLSGG</sequence>
<dbReference type="CDD" id="cd00754">
    <property type="entry name" value="Ubl_MoaD"/>
    <property type="match status" value="1"/>
</dbReference>
<protein>
    <submittedName>
        <fullName evidence="1">MoaD/ThiS family protein</fullName>
    </submittedName>
</protein>
<keyword evidence="2" id="KW-1185">Reference proteome</keyword>
<dbReference type="InterPro" id="IPR016155">
    <property type="entry name" value="Mopterin_synth/thiamin_S_b"/>
</dbReference>
<organism evidence="1 2">
    <name type="scientific">Sphingosinicella rhizophila</name>
    <dbReference type="NCBI Taxonomy" id="3050082"/>
    <lineage>
        <taxon>Bacteria</taxon>
        <taxon>Pseudomonadati</taxon>
        <taxon>Pseudomonadota</taxon>
        <taxon>Alphaproteobacteria</taxon>
        <taxon>Sphingomonadales</taxon>
        <taxon>Sphingosinicellaceae</taxon>
        <taxon>Sphingosinicella</taxon>
    </lineage>
</organism>
<dbReference type="InterPro" id="IPR003749">
    <property type="entry name" value="ThiS/MoaD-like"/>
</dbReference>
<dbReference type="Pfam" id="PF02597">
    <property type="entry name" value="ThiS"/>
    <property type="match status" value="1"/>
</dbReference>
<reference evidence="1 2" key="1">
    <citation type="submission" date="2023-05" db="EMBL/GenBank/DDBJ databases">
        <authorList>
            <person name="Guo Y."/>
        </authorList>
    </citation>
    <scope>NUCLEOTIDE SEQUENCE [LARGE SCALE GENOMIC DNA]</scope>
    <source>
        <strain evidence="1 2">GR2756</strain>
    </source>
</reference>
<dbReference type="Proteomes" id="UP001259572">
    <property type="component" value="Unassembled WGS sequence"/>
</dbReference>
<accession>A0ABU3Q9T9</accession>
<evidence type="ECO:0000313" key="2">
    <source>
        <dbReference type="Proteomes" id="UP001259572"/>
    </source>
</evidence>
<dbReference type="InterPro" id="IPR012675">
    <property type="entry name" value="Beta-grasp_dom_sf"/>
</dbReference>
<comment type="caution">
    <text evidence="1">The sequence shown here is derived from an EMBL/GenBank/DDBJ whole genome shotgun (WGS) entry which is preliminary data.</text>
</comment>